<dbReference type="STRING" id="1618563.UU12_C0004G0009"/>
<dbReference type="AlphaFoldDB" id="A0A0G0W7S6"/>
<reference evidence="1 2" key="1">
    <citation type="journal article" date="2015" name="Nature">
        <title>rRNA introns, odd ribosomes, and small enigmatic genomes across a large radiation of phyla.</title>
        <authorList>
            <person name="Brown C.T."/>
            <person name="Hug L.A."/>
            <person name="Thomas B.C."/>
            <person name="Sharon I."/>
            <person name="Castelle C.J."/>
            <person name="Singh A."/>
            <person name="Wilkins M.J."/>
            <person name="Williams K.H."/>
            <person name="Banfield J.F."/>
        </authorList>
    </citation>
    <scope>NUCLEOTIDE SEQUENCE [LARGE SCALE GENOMIC DNA]</scope>
</reference>
<protein>
    <submittedName>
        <fullName evidence="1">Uncharacterized protein</fullName>
    </submittedName>
</protein>
<accession>A0A0G0W7S6</accession>
<name>A0A0G0W7S6_9BACT</name>
<evidence type="ECO:0000313" key="2">
    <source>
        <dbReference type="Proteomes" id="UP000034562"/>
    </source>
</evidence>
<gene>
    <name evidence="1" type="ORF">UU12_C0004G0009</name>
</gene>
<dbReference type="EMBL" id="LBZK01000004">
    <property type="protein sequence ID" value="KKR71262.1"/>
    <property type="molecule type" value="Genomic_DNA"/>
</dbReference>
<proteinExistence type="predicted"/>
<organism evidence="1 2">
    <name type="scientific">Candidatus Woesebacteria bacterium GW2011_GWA2_40_7b</name>
    <dbReference type="NCBI Taxonomy" id="1618563"/>
    <lineage>
        <taxon>Bacteria</taxon>
        <taxon>Candidatus Woeseibacteriota</taxon>
    </lineage>
</organism>
<sequence>MINNIKIIKLLATEVQKHFFELLDKLVSGELLRIEIKLGGKVIAIMTPITK</sequence>
<dbReference type="Proteomes" id="UP000034562">
    <property type="component" value="Unassembled WGS sequence"/>
</dbReference>
<evidence type="ECO:0000313" key="1">
    <source>
        <dbReference type="EMBL" id="KKR71262.1"/>
    </source>
</evidence>
<comment type="caution">
    <text evidence="1">The sequence shown here is derived from an EMBL/GenBank/DDBJ whole genome shotgun (WGS) entry which is preliminary data.</text>
</comment>